<accession>A0ABP8TQD1</accession>
<dbReference type="PANTHER" id="PTHR43198">
    <property type="entry name" value="BIFUNCTIONAL TH2 PROTEIN"/>
    <property type="match status" value="1"/>
</dbReference>
<comment type="pathway">
    <text evidence="1">Cofactor biosynthesis; thiamine diphosphate biosynthesis.</text>
</comment>
<dbReference type="Gene3D" id="1.20.910.10">
    <property type="entry name" value="Heme oxygenase-like"/>
    <property type="match status" value="1"/>
</dbReference>
<sequence>MLHEELRTIRDPVLRKVQDHPFWSGLRDGSLPGEALAYFVRQDTAFLLPAYARALARCAAAAPDDAAALLLGQSVVGTLEARDELRAAYTSFAAGHGLPALDEGSAVAPATHAHASFFGAATATSFHAGLGALLPMVWFNHEVSDRLKDGVVPGSRYADWSVAYHPGDSYQYAVRAFLDLVDRAGEECSAAERRVMVEQFSIGAQYEWDFAESCLQQGSWPM</sequence>
<protein>
    <recommendedName>
        <fullName evidence="2">Thiaminase-2/PQQC domain-containing protein</fullName>
    </recommendedName>
</protein>
<reference evidence="4" key="1">
    <citation type="journal article" date="2019" name="Int. J. Syst. Evol. Microbiol.">
        <title>The Global Catalogue of Microorganisms (GCM) 10K type strain sequencing project: providing services to taxonomists for standard genome sequencing and annotation.</title>
        <authorList>
            <consortium name="The Broad Institute Genomics Platform"/>
            <consortium name="The Broad Institute Genome Sequencing Center for Infectious Disease"/>
            <person name="Wu L."/>
            <person name="Ma J."/>
        </authorList>
    </citation>
    <scope>NUCLEOTIDE SEQUENCE [LARGE SCALE GENOMIC DNA]</scope>
    <source>
        <strain evidence="4">JCM 17938</strain>
    </source>
</reference>
<dbReference type="InterPro" id="IPR004305">
    <property type="entry name" value="Thiaminase-2/PQQC"/>
</dbReference>
<gene>
    <name evidence="3" type="ORF">GCM10023195_51680</name>
</gene>
<evidence type="ECO:0000313" key="4">
    <source>
        <dbReference type="Proteomes" id="UP001500212"/>
    </source>
</evidence>
<dbReference type="RefSeq" id="WP_345359547.1">
    <property type="nucleotide sequence ID" value="NZ_BAABHJ010000019.1"/>
</dbReference>
<keyword evidence="4" id="KW-1185">Reference proteome</keyword>
<dbReference type="InterPro" id="IPR050967">
    <property type="entry name" value="Thiamine_Salvage_TenA"/>
</dbReference>
<evidence type="ECO:0000313" key="3">
    <source>
        <dbReference type="EMBL" id="GAA4612104.1"/>
    </source>
</evidence>
<dbReference type="PANTHER" id="PTHR43198:SF2">
    <property type="entry name" value="SI:CH1073-67J19.1-RELATED"/>
    <property type="match status" value="1"/>
</dbReference>
<organism evidence="3 4">
    <name type="scientific">Actinoallomurus liliacearum</name>
    <dbReference type="NCBI Taxonomy" id="1080073"/>
    <lineage>
        <taxon>Bacteria</taxon>
        <taxon>Bacillati</taxon>
        <taxon>Actinomycetota</taxon>
        <taxon>Actinomycetes</taxon>
        <taxon>Streptosporangiales</taxon>
        <taxon>Thermomonosporaceae</taxon>
        <taxon>Actinoallomurus</taxon>
    </lineage>
</organism>
<name>A0ABP8TQD1_9ACTN</name>
<dbReference type="InterPro" id="IPR016084">
    <property type="entry name" value="Haem_Oase-like_multi-hlx"/>
</dbReference>
<comment type="caution">
    <text evidence="3">The sequence shown here is derived from an EMBL/GenBank/DDBJ whole genome shotgun (WGS) entry which is preliminary data.</text>
</comment>
<dbReference type="SUPFAM" id="SSF48613">
    <property type="entry name" value="Heme oxygenase-like"/>
    <property type="match status" value="1"/>
</dbReference>
<dbReference type="Proteomes" id="UP001500212">
    <property type="component" value="Unassembled WGS sequence"/>
</dbReference>
<evidence type="ECO:0000256" key="1">
    <source>
        <dbReference type="ARBA" id="ARBA00004948"/>
    </source>
</evidence>
<proteinExistence type="predicted"/>
<dbReference type="EMBL" id="BAABHJ010000019">
    <property type="protein sequence ID" value="GAA4612104.1"/>
    <property type="molecule type" value="Genomic_DNA"/>
</dbReference>
<evidence type="ECO:0000259" key="2">
    <source>
        <dbReference type="Pfam" id="PF03070"/>
    </source>
</evidence>
<dbReference type="Pfam" id="PF03070">
    <property type="entry name" value="TENA_THI-4"/>
    <property type="match status" value="1"/>
</dbReference>
<feature type="domain" description="Thiaminase-2/PQQC" evidence="2">
    <location>
        <begin position="16"/>
        <end position="210"/>
    </location>
</feature>